<keyword evidence="1" id="KW-0547">Nucleotide-binding</keyword>
<evidence type="ECO:0000313" key="5">
    <source>
        <dbReference type="Proteomes" id="UP000035366"/>
    </source>
</evidence>
<dbReference type="SUPFAM" id="SSF52540">
    <property type="entry name" value="P-loop containing nucleoside triphosphate hydrolases"/>
    <property type="match status" value="1"/>
</dbReference>
<dbReference type="InterPro" id="IPR016032">
    <property type="entry name" value="Sig_transdc_resp-reg_C-effctor"/>
</dbReference>
<feature type="domain" description="HTH luxR-type" evidence="3">
    <location>
        <begin position="750"/>
        <end position="815"/>
    </location>
</feature>
<protein>
    <recommendedName>
        <fullName evidence="3">HTH luxR-type domain-containing protein</fullName>
    </recommendedName>
</protein>
<gene>
    <name evidence="4" type="ORF">ABB07_06655</name>
</gene>
<evidence type="ECO:0000256" key="2">
    <source>
        <dbReference type="ARBA" id="ARBA00022840"/>
    </source>
</evidence>
<sequence length="819" mass="87927">MVLGPPGAGKTGVVDYVTGQAERAGVTVLSARGSVAERLFPLGVVAQLLSCLGYSMDEIAAVCESPAKVAAAVHDAVSAVAERTPLIVTVDDVHDIDGESLRCLLYVIHRVAPLGALILLTGSSDLSQQSPLLVAEYMRNPSCSLLRLAPLCASCVEGVLAEHMGSGVSDRTVSLWRRACGGSPLLLHALVKDWAGSGAPVEVDQGAILPPPGGDAVRFAVQYIHGLMSDDALRTARALAVLGESATAERVERLLHHLGMSAGEAARSRSALEAAGLTDGLRYHLEAARDVVLDRTPRDERTRLHRNAALALRESNAELGEVAGHLIHARPAQDPWAVIALREAAAQALHEHDAERAIAFLRAAYDAAADDSQRAVVRAELAQAEWEVDPGAVRWHLTDLLDEHRAGRLSREHSLLLGMYLLWSGRTQEVSALLADLDAVREELPQDARARLDVLRVWFAYFFPTYGARYRHSPLESAHDPGRRIVSVDPQWDGALVLALLLTEGPTDVACGAAEQLLQAQVPHQPLLAPTMAALISLIRASRLERAADWCDRLVVGCSERTTTCRAVLLTASATLESWLGNFTTALARAEQALTLLPPSAWGVAVGLPLSAKVLACVSLGDLEAAAECFRVPVPQSMFQSLPGLHYLQARGRLHLAAGRHQAALGDFYACRDLMAAWKLRVSVFTAWRVYAAEALAGLGDRDEAVRLLEEELAQPDTGSPWLRKQAQMLYDRLGGAGADAGPGMRPPVATEELHTLSRAEHRVARLAQDGLTNREIAEQLGVTPSTVEQHLTRIYRKLGLRGRAELSVALSSASSLDG</sequence>
<dbReference type="Gene3D" id="1.25.40.10">
    <property type="entry name" value="Tetratricopeptide repeat domain"/>
    <property type="match status" value="1"/>
</dbReference>
<dbReference type="PANTHER" id="PTHR16305">
    <property type="entry name" value="TESTICULAR SOLUBLE ADENYLYL CYCLASE"/>
    <property type="match status" value="1"/>
</dbReference>
<dbReference type="InterPro" id="IPR000792">
    <property type="entry name" value="Tscrpt_reg_LuxR_C"/>
</dbReference>
<name>A0ABM5TFM4_9ACTN</name>
<dbReference type="SUPFAM" id="SSF46894">
    <property type="entry name" value="C-terminal effector domain of the bipartite response regulators"/>
    <property type="match status" value="1"/>
</dbReference>
<dbReference type="PANTHER" id="PTHR16305:SF35">
    <property type="entry name" value="TRANSCRIPTIONAL ACTIVATOR DOMAIN"/>
    <property type="match status" value="1"/>
</dbReference>
<keyword evidence="5" id="KW-1185">Reference proteome</keyword>
<dbReference type="PROSITE" id="PS00622">
    <property type="entry name" value="HTH_LUXR_1"/>
    <property type="match status" value="1"/>
</dbReference>
<evidence type="ECO:0000313" key="4">
    <source>
        <dbReference type="EMBL" id="AKJ09712.1"/>
    </source>
</evidence>
<keyword evidence="2" id="KW-0067">ATP-binding</keyword>
<dbReference type="Proteomes" id="UP000035366">
    <property type="component" value="Chromosome"/>
</dbReference>
<dbReference type="Pfam" id="PF00196">
    <property type="entry name" value="GerE"/>
    <property type="match status" value="1"/>
</dbReference>
<dbReference type="SUPFAM" id="SSF48452">
    <property type="entry name" value="TPR-like"/>
    <property type="match status" value="1"/>
</dbReference>
<accession>A0ABM5TFM4</accession>
<dbReference type="EMBL" id="CP011497">
    <property type="protein sequence ID" value="AKJ09712.1"/>
    <property type="molecule type" value="Genomic_DNA"/>
</dbReference>
<evidence type="ECO:0000259" key="3">
    <source>
        <dbReference type="PROSITE" id="PS50043"/>
    </source>
</evidence>
<dbReference type="CDD" id="cd06170">
    <property type="entry name" value="LuxR_C_like"/>
    <property type="match status" value="1"/>
</dbReference>
<dbReference type="PROSITE" id="PS50043">
    <property type="entry name" value="HTH_LUXR_2"/>
    <property type="match status" value="1"/>
</dbReference>
<dbReference type="InterPro" id="IPR011990">
    <property type="entry name" value="TPR-like_helical_dom_sf"/>
</dbReference>
<dbReference type="Gene3D" id="1.10.10.10">
    <property type="entry name" value="Winged helix-like DNA-binding domain superfamily/Winged helix DNA-binding domain"/>
    <property type="match status" value="1"/>
</dbReference>
<proteinExistence type="predicted"/>
<dbReference type="PRINTS" id="PR00038">
    <property type="entry name" value="HTHLUXR"/>
</dbReference>
<evidence type="ECO:0000256" key="1">
    <source>
        <dbReference type="ARBA" id="ARBA00022741"/>
    </source>
</evidence>
<dbReference type="SMART" id="SM00421">
    <property type="entry name" value="HTH_LUXR"/>
    <property type="match status" value="1"/>
</dbReference>
<organism evidence="4 5">
    <name type="scientific">Streptomyces incarnatus</name>
    <dbReference type="NCBI Taxonomy" id="665007"/>
    <lineage>
        <taxon>Bacteria</taxon>
        <taxon>Bacillati</taxon>
        <taxon>Actinomycetota</taxon>
        <taxon>Actinomycetes</taxon>
        <taxon>Kitasatosporales</taxon>
        <taxon>Streptomycetaceae</taxon>
        <taxon>Streptomyces</taxon>
    </lineage>
</organism>
<dbReference type="InterPro" id="IPR036388">
    <property type="entry name" value="WH-like_DNA-bd_sf"/>
</dbReference>
<dbReference type="InterPro" id="IPR027417">
    <property type="entry name" value="P-loop_NTPase"/>
</dbReference>
<reference evidence="4 5" key="1">
    <citation type="journal article" date="2015" name="ISME J.">
        <title>Draft Genome Sequence of Streptomyces incarnatus NRRL8089, which Produces the Nucleoside Antibiotic Sinefungin.</title>
        <authorList>
            <person name="Oshima K."/>
            <person name="Hattori M."/>
            <person name="Shimizu H."/>
            <person name="Fukuda K."/>
            <person name="Nemoto M."/>
            <person name="Inagaki K."/>
            <person name="Tamura T."/>
        </authorList>
    </citation>
    <scope>NUCLEOTIDE SEQUENCE [LARGE SCALE GENOMIC DNA]</scope>
    <source>
        <strain evidence="4 5">NRRL 8089</strain>
    </source>
</reference>